<dbReference type="InterPro" id="IPR050492">
    <property type="entry name" value="Bact_metal-bind_prot9"/>
</dbReference>
<evidence type="ECO:0000256" key="5">
    <source>
        <dbReference type="SAM" id="SignalP"/>
    </source>
</evidence>
<dbReference type="AlphaFoldDB" id="A0AAD1H8U5"/>
<dbReference type="Pfam" id="PF01297">
    <property type="entry name" value="ZnuA"/>
    <property type="match status" value="1"/>
</dbReference>
<keyword evidence="2" id="KW-0813">Transport</keyword>
<dbReference type="PROSITE" id="PS51257">
    <property type="entry name" value="PROKAR_LIPOPROTEIN"/>
    <property type="match status" value="1"/>
</dbReference>
<dbReference type="PANTHER" id="PTHR42953">
    <property type="entry name" value="HIGH-AFFINITY ZINC UPTAKE SYSTEM PROTEIN ZNUA-RELATED"/>
    <property type="match status" value="1"/>
</dbReference>
<proteinExistence type="predicted"/>
<protein>
    <submittedName>
        <fullName evidence="6">ABC transporter solute binding protein</fullName>
    </submittedName>
</protein>
<feature type="chain" id="PRO_5042114188" evidence="5">
    <location>
        <begin position="22"/>
        <end position="301"/>
    </location>
</feature>
<evidence type="ECO:0000256" key="4">
    <source>
        <dbReference type="ARBA" id="ARBA00022729"/>
    </source>
</evidence>
<evidence type="ECO:0000256" key="2">
    <source>
        <dbReference type="ARBA" id="ARBA00022448"/>
    </source>
</evidence>
<evidence type="ECO:0000313" key="7">
    <source>
        <dbReference type="Proteomes" id="UP000466681"/>
    </source>
</evidence>
<dbReference type="GO" id="GO:0030313">
    <property type="term" value="C:cell envelope"/>
    <property type="evidence" value="ECO:0007669"/>
    <property type="project" value="UniProtKB-SubCell"/>
</dbReference>
<evidence type="ECO:0000256" key="3">
    <source>
        <dbReference type="ARBA" id="ARBA00022723"/>
    </source>
</evidence>
<dbReference type="InterPro" id="IPR006127">
    <property type="entry name" value="ZnuA-like"/>
</dbReference>
<dbReference type="SUPFAM" id="SSF53807">
    <property type="entry name" value="Helical backbone' metal receptor"/>
    <property type="match status" value="1"/>
</dbReference>
<accession>A0AAD1H8U5</accession>
<dbReference type="EMBL" id="AP022560">
    <property type="protein sequence ID" value="BBX00231.1"/>
    <property type="molecule type" value="Genomic_DNA"/>
</dbReference>
<keyword evidence="3" id="KW-0479">Metal-binding</keyword>
<dbReference type="GO" id="GO:0046872">
    <property type="term" value="F:metal ion binding"/>
    <property type="evidence" value="ECO:0007669"/>
    <property type="project" value="UniProtKB-KW"/>
</dbReference>
<dbReference type="Proteomes" id="UP000466681">
    <property type="component" value="Chromosome"/>
</dbReference>
<keyword evidence="7" id="KW-1185">Reference proteome</keyword>
<evidence type="ECO:0000313" key="6">
    <source>
        <dbReference type="EMBL" id="BBX00231.1"/>
    </source>
</evidence>
<reference evidence="6 7" key="1">
    <citation type="journal article" date="2019" name="Emerg. Microbes Infect.">
        <title>Comprehensive subspecies identification of 175 nontuberculous mycobacteria species based on 7547 genomic profiles.</title>
        <authorList>
            <person name="Matsumoto Y."/>
            <person name="Kinjo T."/>
            <person name="Motooka D."/>
            <person name="Nabeya D."/>
            <person name="Jung N."/>
            <person name="Uechi K."/>
            <person name="Horii T."/>
            <person name="Iida T."/>
            <person name="Fujita J."/>
            <person name="Nakamura S."/>
        </authorList>
    </citation>
    <scope>NUCLEOTIDE SEQUENCE [LARGE SCALE GENOMIC DNA]</scope>
    <source>
        <strain evidence="6 7">JCM 6375</strain>
    </source>
</reference>
<sequence>MRAGLVVATAVGLAIATAGCAGQDASQQKPASPAVVASTDVWGSVAEAVTGDRATVTSILDSAVDDPHSYEATPANAAAIADASLVVFNGGGYDHWVEDVLANNPNVPTVDAYSLLPGAAPGANEHVFYDPATAKAVAAQIADRLATIDATSADTYRANAAAFARTADEILTLERAIGQEHPGASVVATEPVAHYLLTNAGLTDKTPEGFANAIEEDTDPSPADLAAMLDLINTRQVSALLHNPQTETAVTKQLRDAAERASIPVVTVTETLPEGTDYLTWQRQTVEQLASQLDKAPQANR</sequence>
<gene>
    <name evidence="6" type="ORF">MMOR_11670</name>
</gene>
<dbReference type="KEGG" id="mmor:MMOR_11670"/>
<dbReference type="RefSeq" id="WP_083155056.1">
    <property type="nucleotide sequence ID" value="NZ_AP022560.1"/>
</dbReference>
<name>A0AAD1H8U5_9MYCO</name>
<keyword evidence="4 5" id="KW-0732">Signal</keyword>
<dbReference type="PANTHER" id="PTHR42953:SF1">
    <property type="entry name" value="METAL-BINDING PROTEIN HI_0362-RELATED"/>
    <property type="match status" value="1"/>
</dbReference>
<dbReference type="Gene3D" id="3.40.50.1980">
    <property type="entry name" value="Nitrogenase molybdenum iron protein domain"/>
    <property type="match status" value="2"/>
</dbReference>
<organism evidence="6 7">
    <name type="scientific">Mycolicibacterium moriokaense</name>
    <dbReference type="NCBI Taxonomy" id="39691"/>
    <lineage>
        <taxon>Bacteria</taxon>
        <taxon>Bacillati</taxon>
        <taxon>Actinomycetota</taxon>
        <taxon>Actinomycetes</taxon>
        <taxon>Mycobacteriales</taxon>
        <taxon>Mycobacteriaceae</taxon>
        <taxon>Mycolicibacterium</taxon>
    </lineage>
</organism>
<evidence type="ECO:0000256" key="1">
    <source>
        <dbReference type="ARBA" id="ARBA00004196"/>
    </source>
</evidence>
<comment type="subcellular location">
    <subcellularLocation>
        <location evidence="1">Cell envelope</location>
    </subcellularLocation>
</comment>
<feature type="signal peptide" evidence="5">
    <location>
        <begin position="1"/>
        <end position="21"/>
    </location>
</feature>
<dbReference type="GO" id="GO:0030001">
    <property type="term" value="P:metal ion transport"/>
    <property type="evidence" value="ECO:0007669"/>
    <property type="project" value="InterPro"/>
</dbReference>